<dbReference type="Proteomes" id="UP000254465">
    <property type="component" value="Unassembled WGS sequence"/>
</dbReference>
<protein>
    <submittedName>
        <fullName evidence="2">Uncharacterized protein</fullName>
    </submittedName>
</protein>
<sequence length="79" mass="9067">MNALVMYRGKEYSVPNWVNYIATDPTGEVYGFKDRPTPKLPSDDLGYVGCLTFGWDLSKCQFIRLSACKDWLHSLCEVR</sequence>
<accession>A0A377IBK5</accession>
<proteinExistence type="predicted"/>
<dbReference type="EMBL" id="UGHK01000002">
    <property type="protein sequence ID" value="STO72613.1"/>
    <property type="molecule type" value="Genomic_DNA"/>
</dbReference>
<dbReference type="AlphaFoldDB" id="A0A377IBK5"/>
<gene>
    <name evidence="1" type="ORF">NCTC11296_01809</name>
    <name evidence="2" type="ORF">NCTC11296_02546</name>
</gene>
<reference evidence="2 3" key="1">
    <citation type="submission" date="2018-06" db="EMBL/GenBank/DDBJ databases">
        <authorList>
            <consortium name="Pathogen Informatics"/>
            <person name="Doyle S."/>
        </authorList>
    </citation>
    <scope>NUCLEOTIDE SEQUENCE [LARGE SCALE GENOMIC DNA]</scope>
    <source>
        <strain evidence="2 3">NCTC11296</strain>
    </source>
</reference>
<evidence type="ECO:0000313" key="3">
    <source>
        <dbReference type="Proteomes" id="UP000254465"/>
    </source>
</evidence>
<evidence type="ECO:0000313" key="1">
    <source>
        <dbReference type="EMBL" id="STO71893.1"/>
    </source>
</evidence>
<evidence type="ECO:0000313" key="2">
    <source>
        <dbReference type="EMBL" id="STO72613.1"/>
    </source>
</evidence>
<organism evidence="2 3">
    <name type="scientific">Avibacterium paragallinarum</name>
    <name type="common">Haemophilus gallinarum</name>
    <dbReference type="NCBI Taxonomy" id="728"/>
    <lineage>
        <taxon>Bacteria</taxon>
        <taxon>Pseudomonadati</taxon>
        <taxon>Pseudomonadota</taxon>
        <taxon>Gammaproteobacteria</taxon>
        <taxon>Pasteurellales</taxon>
        <taxon>Pasteurellaceae</taxon>
        <taxon>Avibacterium</taxon>
    </lineage>
</organism>
<dbReference type="RefSeq" id="WP_017806809.1">
    <property type="nucleotide sequence ID" value="NZ_JBANLW010000197.1"/>
</dbReference>
<name>A0A377IBK5_AVIPA</name>
<dbReference type="EMBL" id="UGHK01000002">
    <property type="protein sequence ID" value="STO71893.1"/>
    <property type="molecule type" value="Genomic_DNA"/>
</dbReference>